<dbReference type="Pfam" id="PF13639">
    <property type="entry name" value="zf-RING_2"/>
    <property type="match status" value="1"/>
</dbReference>
<evidence type="ECO:0000256" key="4">
    <source>
        <dbReference type="PROSITE-ProRule" id="PRU00175"/>
    </source>
</evidence>
<dbReference type="AlphaFoldDB" id="A0A2P5AUI5"/>
<dbReference type="Proteomes" id="UP000237105">
    <property type="component" value="Unassembled WGS sequence"/>
</dbReference>
<comment type="caution">
    <text evidence="6">The sequence shown here is derived from an EMBL/GenBank/DDBJ whole genome shotgun (WGS) entry which is preliminary data.</text>
</comment>
<sequence>MESILLPTDSDLVHDHGEEDVEFSYDVKPLSCQRLMDSDQQIRYSFVKVESTLQPLFPAPFRGTFQAWSRTRTALPDSEGDRPVAQTTLSGRDPHEVELLTVQVNLVKHVNVQEYYCLECRRVRERNLKREKLKMNLVYTADDAEARVPMDDASSRTAAGKGDETTTSSTCLVCFVEFGAAGTCAVLTPCSHKFHEKCILTWMVKSPSCPLCRFQMHIV</sequence>
<dbReference type="EMBL" id="JXTB01000444">
    <property type="protein sequence ID" value="PON40212.1"/>
    <property type="molecule type" value="Genomic_DNA"/>
</dbReference>
<dbReference type="InterPro" id="IPR001841">
    <property type="entry name" value="Znf_RING"/>
</dbReference>
<proteinExistence type="predicted"/>
<dbReference type="PANTHER" id="PTHR45798">
    <property type="entry name" value="RING-H2 FINGER PROTEIN ATL61-RELATED-RELATED"/>
    <property type="match status" value="1"/>
</dbReference>
<dbReference type="SUPFAM" id="SSF57850">
    <property type="entry name" value="RING/U-box"/>
    <property type="match status" value="1"/>
</dbReference>
<name>A0A2P5AUI5_PARAD</name>
<protein>
    <submittedName>
        <fullName evidence="6">43kDa postsynaptic protein</fullName>
    </submittedName>
</protein>
<dbReference type="OrthoDB" id="8062037at2759"/>
<evidence type="ECO:0000313" key="7">
    <source>
        <dbReference type="Proteomes" id="UP000237105"/>
    </source>
</evidence>
<dbReference type="InterPro" id="IPR013083">
    <property type="entry name" value="Znf_RING/FYVE/PHD"/>
</dbReference>
<dbReference type="PROSITE" id="PS50089">
    <property type="entry name" value="ZF_RING_2"/>
    <property type="match status" value="1"/>
</dbReference>
<organism evidence="6 7">
    <name type="scientific">Parasponia andersonii</name>
    <name type="common">Sponia andersonii</name>
    <dbReference type="NCBI Taxonomy" id="3476"/>
    <lineage>
        <taxon>Eukaryota</taxon>
        <taxon>Viridiplantae</taxon>
        <taxon>Streptophyta</taxon>
        <taxon>Embryophyta</taxon>
        <taxon>Tracheophyta</taxon>
        <taxon>Spermatophyta</taxon>
        <taxon>Magnoliopsida</taxon>
        <taxon>eudicotyledons</taxon>
        <taxon>Gunneridae</taxon>
        <taxon>Pentapetalae</taxon>
        <taxon>rosids</taxon>
        <taxon>fabids</taxon>
        <taxon>Rosales</taxon>
        <taxon>Cannabaceae</taxon>
        <taxon>Parasponia</taxon>
    </lineage>
</organism>
<keyword evidence="7" id="KW-1185">Reference proteome</keyword>
<dbReference type="SMART" id="SM00184">
    <property type="entry name" value="RING"/>
    <property type="match status" value="1"/>
</dbReference>
<evidence type="ECO:0000256" key="2">
    <source>
        <dbReference type="ARBA" id="ARBA00022771"/>
    </source>
</evidence>
<evidence type="ECO:0000256" key="3">
    <source>
        <dbReference type="ARBA" id="ARBA00022833"/>
    </source>
</evidence>
<reference evidence="7" key="1">
    <citation type="submission" date="2016-06" db="EMBL/GenBank/DDBJ databases">
        <title>Parallel loss of symbiosis genes in relatives of nitrogen-fixing non-legume Parasponia.</title>
        <authorList>
            <person name="Van Velzen R."/>
            <person name="Holmer R."/>
            <person name="Bu F."/>
            <person name="Rutten L."/>
            <person name="Van Zeijl A."/>
            <person name="Liu W."/>
            <person name="Santuari L."/>
            <person name="Cao Q."/>
            <person name="Sharma T."/>
            <person name="Shen D."/>
            <person name="Roswanjaya Y."/>
            <person name="Wardhani T."/>
            <person name="Kalhor M.S."/>
            <person name="Jansen J."/>
            <person name="Van den Hoogen J."/>
            <person name="Gungor B."/>
            <person name="Hartog M."/>
            <person name="Hontelez J."/>
            <person name="Verver J."/>
            <person name="Yang W.-C."/>
            <person name="Schijlen E."/>
            <person name="Repin R."/>
            <person name="Schilthuizen M."/>
            <person name="Schranz E."/>
            <person name="Heidstra R."/>
            <person name="Miyata K."/>
            <person name="Fedorova E."/>
            <person name="Kohlen W."/>
            <person name="Bisseling T."/>
            <person name="Smit S."/>
            <person name="Geurts R."/>
        </authorList>
    </citation>
    <scope>NUCLEOTIDE SEQUENCE [LARGE SCALE GENOMIC DNA]</scope>
    <source>
        <strain evidence="7">cv. WU1-14</strain>
    </source>
</reference>
<gene>
    <name evidence="6" type="ORF">PanWU01x14_299040</name>
</gene>
<keyword evidence="1" id="KW-0479">Metal-binding</keyword>
<accession>A0A2P5AUI5</accession>
<feature type="domain" description="RING-type" evidence="5">
    <location>
        <begin position="171"/>
        <end position="213"/>
    </location>
</feature>
<evidence type="ECO:0000259" key="5">
    <source>
        <dbReference type="PROSITE" id="PS50089"/>
    </source>
</evidence>
<keyword evidence="2 4" id="KW-0863">Zinc-finger</keyword>
<dbReference type="Gene3D" id="3.30.40.10">
    <property type="entry name" value="Zinc/RING finger domain, C3HC4 (zinc finger)"/>
    <property type="match status" value="1"/>
</dbReference>
<dbReference type="PANTHER" id="PTHR45798:SF97">
    <property type="entry name" value="ALCOHOL-SENSITIVE RING FINGER PROTEIN 1"/>
    <property type="match status" value="1"/>
</dbReference>
<keyword evidence="3" id="KW-0862">Zinc</keyword>
<dbReference type="GO" id="GO:0008270">
    <property type="term" value="F:zinc ion binding"/>
    <property type="evidence" value="ECO:0007669"/>
    <property type="project" value="UniProtKB-KW"/>
</dbReference>
<evidence type="ECO:0000256" key="1">
    <source>
        <dbReference type="ARBA" id="ARBA00022723"/>
    </source>
</evidence>
<dbReference type="InterPro" id="IPR052788">
    <property type="entry name" value="RING-type_E3_ligase_ATL"/>
</dbReference>
<evidence type="ECO:0000313" key="6">
    <source>
        <dbReference type="EMBL" id="PON40212.1"/>
    </source>
</evidence>